<dbReference type="Pfam" id="PF00440">
    <property type="entry name" value="TetR_N"/>
    <property type="match status" value="1"/>
</dbReference>
<reference evidence="4 5" key="1">
    <citation type="submission" date="2024-09" db="EMBL/GenBank/DDBJ databases">
        <authorList>
            <person name="Sun Q."/>
            <person name="Mori K."/>
        </authorList>
    </citation>
    <scope>NUCLEOTIDE SEQUENCE [LARGE SCALE GENOMIC DNA]</scope>
    <source>
        <strain evidence="4 5">TBRC 7907</strain>
    </source>
</reference>
<feature type="DNA-binding region" description="H-T-H motif" evidence="2">
    <location>
        <begin position="24"/>
        <end position="43"/>
    </location>
</feature>
<dbReference type="InterPro" id="IPR001647">
    <property type="entry name" value="HTH_TetR"/>
</dbReference>
<evidence type="ECO:0000256" key="2">
    <source>
        <dbReference type="PROSITE-ProRule" id="PRU00335"/>
    </source>
</evidence>
<evidence type="ECO:0000313" key="4">
    <source>
        <dbReference type="EMBL" id="MFB9902836.1"/>
    </source>
</evidence>
<comment type="caution">
    <text evidence="4">The sequence shown here is derived from an EMBL/GenBank/DDBJ whole genome shotgun (WGS) entry which is preliminary data.</text>
</comment>
<dbReference type="Proteomes" id="UP001589693">
    <property type="component" value="Unassembled WGS sequence"/>
</dbReference>
<dbReference type="SUPFAM" id="SSF46689">
    <property type="entry name" value="Homeodomain-like"/>
    <property type="match status" value="1"/>
</dbReference>
<dbReference type="PROSITE" id="PS50977">
    <property type="entry name" value="HTH_TETR_2"/>
    <property type="match status" value="1"/>
</dbReference>
<protein>
    <submittedName>
        <fullName evidence="4">TetR/AcrR family transcriptional regulator</fullName>
    </submittedName>
</protein>
<dbReference type="SUPFAM" id="SSF48498">
    <property type="entry name" value="Tetracyclin repressor-like, C-terminal domain"/>
    <property type="match status" value="1"/>
</dbReference>
<dbReference type="InterPro" id="IPR009057">
    <property type="entry name" value="Homeodomain-like_sf"/>
</dbReference>
<sequence>MSTRTAILEAAAGLLATSPVADVSTRAVCEAAGVGAPTLYRHFGDKEGLLSAVVDHGFERYLAGKRAARPSADPVADLRRGWDNHVAFAVENPAYYRLMHSPAVSTPPESANEGYRMLLAALERVAAVGKLRVSPPVAAQMVMSANVGVALMLVTRSETYGDDVSRRTRDAVFAAILTDAEPGEPGDDRLSAAATRLGALLSRSGSDALTAAETGLLQELLARLGT</sequence>
<organism evidence="4 5">
    <name type="scientific">Allokutzneria oryzae</name>
    <dbReference type="NCBI Taxonomy" id="1378989"/>
    <lineage>
        <taxon>Bacteria</taxon>
        <taxon>Bacillati</taxon>
        <taxon>Actinomycetota</taxon>
        <taxon>Actinomycetes</taxon>
        <taxon>Pseudonocardiales</taxon>
        <taxon>Pseudonocardiaceae</taxon>
        <taxon>Allokutzneria</taxon>
    </lineage>
</organism>
<accession>A0ABV5ZSW3</accession>
<proteinExistence type="predicted"/>
<dbReference type="Gene3D" id="1.10.357.10">
    <property type="entry name" value="Tetracycline Repressor, domain 2"/>
    <property type="match status" value="1"/>
</dbReference>
<dbReference type="InterPro" id="IPR036271">
    <property type="entry name" value="Tet_transcr_reg_TetR-rel_C_sf"/>
</dbReference>
<keyword evidence="1 2" id="KW-0238">DNA-binding</keyword>
<evidence type="ECO:0000259" key="3">
    <source>
        <dbReference type="PROSITE" id="PS50977"/>
    </source>
</evidence>
<dbReference type="PANTHER" id="PTHR30055:SF220">
    <property type="entry name" value="TETR-FAMILY REGULATORY PROTEIN"/>
    <property type="match status" value="1"/>
</dbReference>
<dbReference type="InterPro" id="IPR050109">
    <property type="entry name" value="HTH-type_TetR-like_transc_reg"/>
</dbReference>
<name>A0ABV5ZSW3_9PSEU</name>
<feature type="domain" description="HTH tetR-type" evidence="3">
    <location>
        <begin position="1"/>
        <end position="61"/>
    </location>
</feature>
<gene>
    <name evidence="4" type="ORF">ACFFQA_02675</name>
</gene>
<dbReference type="PRINTS" id="PR00455">
    <property type="entry name" value="HTHTETR"/>
</dbReference>
<dbReference type="RefSeq" id="WP_377849941.1">
    <property type="nucleotide sequence ID" value="NZ_JBHLZU010000002.1"/>
</dbReference>
<evidence type="ECO:0000256" key="1">
    <source>
        <dbReference type="ARBA" id="ARBA00023125"/>
    </source>
</evidence>
<dbReference type="EMBL" id="JBHLZU010000002">
    <property type="protein sequence ID" value="MFB9902836.1"/>
    <property type="molecule type" value="Genomic_DNA"/>
</dbReference>
<dbReference type="PANTHER" id="PTHR30055">
    <property type="entry name" value="HTH-TYPE TRANSCRIPTIONAL REGULATOR RUTR"/>
    <property type="match status" value="1"/>
</dbReference>
<keyword evidence="5" id="KW-1185">Reference proteome</keyword>
<evidence type="ECO:0000313" key="5">
    <source>
        <dbReference type="Proteomes" id="UP001589693"/>
    </source>
</evidence>